<dbReference type="GeneID" id="31929504"/>
<feature type="domain" description="HemY N-terminal" evidence="9">
    <location>
        <begin position="26"/>
        <end position="132"/>
    </location>
</feature>
<feature type="transmembrane region" description="Helical" evidence="8">
    <location>
        <begin position="37"/>
        <end position="59"/>
    </location>
</feature>
<keyword evidence="4" id="KW-0802">TPR repeat</keyword>
<accession>A0AB72UIY4</accession>
<dbReference type="EMBL" id="CP004388">
    <property type="protein sequence ID" value="AJD53933.1"/>
    <property type="molecule type" value="Genomic_DNA"/>
</dbReference>
<keyword evidence="6 8" id="KW-0472">Membrane</keyword>
<dbReference type="KEGG" id="txi:TH3_19155"/>
<dbReference type="Gene3D" id="1.25.40.10">
    <property type="entry name" value="Tetratricopeptide repeat domain"/>
    <property type="match status" value="2"/>
</dbReference>
<name>A0AB72UIY4_9PROT</name>
<dbReference type="Pfam" id="PF07219">
    <property type="entry name" value="HemY_N"/>
    <property type="match status" value="1"/>
</dbReference>
<protein>
    <submittedName>
        <fullName evidence="10">Enzyme of heme biosynthesis (HemY-like) protein</fullName>
    </submittedName>
</protein>
<evidence type="ECO:0000256" key="1">
    <source>
        <dbReference type="ARBA" id="ARBA00004370"/>
    </source>
</evidence>
<evidence type="ECO:0000313" key="11">
    <source>
        <dbReference type="Proteomes" id="UP000007127"/>
    </source>
</evidence>
<evidence type="ECO:0000256" key="2">
    <source>
        <dbReference type="ARBA" id="ARBA00022692"/>
    </source>
</evidence>
<dbReference type="AlphaFoldDB" id="A0AB72UIY4"/>
<feature type="region of interest" description="Disordered" evidence="7">
    <location>
        <begin position="429"/>
        <end position="477"/>
    </location>
</feature>
<evidence type="ECO:0000256" key="5">
    <source>
        <dbReference type="ARBA" id="ARBA00022989"/>
    </source>
</evidence>
<evidence type="ECO:0000259" key="9">
    <source>
        <dbReference type="Pfam" id="PF07219"/>
    </source>
</evidence>
<evidence type="ECO:0000256" key="6">
    <source>
        <dbReference type="ARBA" id="ARBA00023136"/>
    </source>
</evidence>
<dbReference type="SUPFAM" id="SSF48452">
    <property type="entry name" value="TPR-like"/>
    <property type="match status" value="2"/>
</dbReference>
<dbReference type="InterPro" id="IPR010817">
    <property type="entry name" value="HemY_N"/>
</dbReference>
<sequence length="477" mass="52410">MIRLGLFILITAILVTCTVWFANNPGTMTIVWLGYRFDGSIGMVALGLLVLTGVLVILWRCWSAIANSPNWLGRILGSRRRKKGQQALTMGLLELASGDVRQALKHTRAVDRYLEDDTLTRLLTAQAAELDGNNEAAKRQFEAMLEKPDSAFFGLRGLLQLSLKSDNRSEALDYAERAHRLRPRNPSVLVTLFDLLLGAKRWDRALTLLVDAQKADIFNEDELTRRRALLITAKAEDAITDGENAEAIKLLRKALNARPDFTGAAVLLARLYADIDQPAKARDVAQQSWQTSPSAALGKIYLDSLSEDALAKVKAVEKLIAANPEHVESQLLLAEAALSADLWGMARSNLEKAIAQKAQSRHYRLLADLEFREKKDAAKARELLVKASHANPDPGWRCGACGTETDKWAVTCPSCHSFGSIDWRAPMRVHNDQPASDPATPKQPAAIKRDGAMIENSDPIDKTVNSSAKGEHPATAV</sequence>
<dbReference type="InterPro" id="IPR011990">
    <property type="entry name" value="TPR-like_helical_dom_sf"/>
</dbReference>
<evidence type="ECO:0000256" key="4">
    <source>
        <dbReference type="ARBA" id="ARBA00022803"/>
    </source>
</evidence>
<dbReference type="InterPro" id="IPR051012">
    <property type="entry name" value="CellSynth/LPSAsmb/PSIAsmb"/>
</dbReference>
<keyword evidence="5 8" id="KW-1133">Transmembrane helix</keyword>
<dbReference type="PANTHER" id="PTHR45586">
    <property type="entry name" value="TPR REPEAT-CONTAINING PROTEIN PA4667"/>
    <property type="match status" value="1"/>
</dbReference>
<dbReference type="Proteomes" id="UP000007127">
    <property type="component" value="Chromosome"/>
</dbReference>
<dbReference type="Pfam" id="PF14559">
    <property type="entry name" value="TPR_19"/>
    <property type="match status" value="1"/>
</dbReference>
<dbReference type="GO" id="GO:0016020">
    <property type="term" value="C:membrane"/>
    <property type="evidence" value="ECO:0007669"/>
    <property type="project" value="UniProtKB-SubCell"/>
</dbReference>
<organism evidence="10 11">
    <name type="scientific">Thalassospira xiamenensis M-5 = DSM 17429</name>
    <dbReference type="NCBI Taxonomy" id="1123366"/>
    <lineage>
        <taxon>Bacteria</taxon>
        <taxon>Pseudomonadati</taxon>
        <taxon>Pseudomonadota</taxon>
        <taxon>Alphaproteobacteria</taxon>
        <taxon>Rhodospirillales</taxon>
        <taxon>Thalassospiraceae</taxon>
        <taxon>Thalassospira</taxon>
    </lineage>
</organism>
<evidence type="ECO:0000313" key="10">
    <source>
        <dbReference type="EMBL" id="AJD53933.1"/>
    </source>
</evidence>
<keyword evidence="3" id="KW-0677">Repeat</keyword>
<comment type="subcellular location">
    <subcellularLocation>
        <location evidence="1">Membrane</location>
    </subcellularLocation>
</comment>
<evidence type="ECO:0000256" key="7">
    <source>
        <dbReference type="SAM" id="MobiDB-lite"/>
    </source>
</evidence>
<evidence type="ECO:0000256" key="8">
    <source>
        <dbReference type="SAM" id="Phobius"/>
    </source>
</evidence>
<reference evidence="10 11" key="1">
    <citation type="journal article" date="2012" name="J. Bacteriol.">
        <title>Genome sequence of Thalassospira xiamenensis type strain M-5.</title>
        <authorList>
            <person name="Lai Q."/>
            <person name="Shao Z."/>
        </authorList>
    </citation>
    <scope>NUCLEOTIDE SEQUENCE [LARGE SCALE GENOMIC DNA]</scope>
    <source>
        <strain evidence="10 11">M-5</strain>
    </source>
</reference>
<dbReference type="PANTHER" id="PTHR45586:SF1">
    <property type="entry name" value="LIPOPOLYSACCHARIDE ASSEMBLY PROTEIN B"/>
    <property type="match status" value="1"/>
</dbReference>
<proteinExistence type="predicted"/>
<dbReference type="RefSeq" id="WP_007088685.1">
    <property type="nucleotide sequence ID" value="NZ_CP004388.1"/>
</dbReference>
<keyword evidence="2 8" id="KW-0812">Transmembrane</keyword>
<gene>
    <name evidence="10" type="ORF">TH3_19155</name>
</gene>
<evidence type="ECO:0000256" key="3">
    <source>
        <dbReference type="ARBA" id="ARBA00022737"/>
    </source>
</evidence>